<evidence type="ECO:0000256" key="1">
    <source>
        <dbReference type="SAM" id="MobiDB-lite"/>
    </source>
</evidence>
<sequence>MPHKKKPFVYSIDPALFARSHAPATTIAMGMKNSQASSLCWVKQVQREESIREVWESTYDVQHKRAEQEVQAVARTRARDAARHETYVNPDNNTELYNILYKRAPPSSLCDSAAATVAAAKAPSSTLQTNTATAAPGEASRAPWDPVDSAYSLTARTTTEEYLQARRRNHTLQKRYPHGPATTAQTVGWPPAATDEGSASSLMSSSLPHRQMGLRKIGAYRKPEDEEHALLFGYDCIPK</sequence>
<evidence type="ECO:0000313" key="2">
    <source>
        <dbReference type="EMBL" id="KAG5509086.1"/>
    </source>
</evidence>
<feature type="compositionally biased region" description="Low complexity" evidence="1">
    <location>
        <begin position="198"/>
        <end position="207"/>
    </location>
</feature>
<comment type="caution">
    <text evidence="2">The sequence shown here is derived from an EMBL/GenBank/DDBJ whole genome shotgun (WGS) entry which is preliminary data.</text>
</comment>
<protein>
    <submittedName>
        <fullName evidence="2">Uncharacterized protein</fullName>
    </submittedName>
</protein>
<dbReference type="OrthoDB" id="410807at2759"/>
<feature type="region of interest" description="Disordered" evidence="1">
    <location>
        <begin position="171"/>
        <end position="207"/>
    </location>
</feature>
<dbReference type="EMBL" id="JAFJZO010000015">
    <property type="protein sequence ID" value="KAG5509086.1"/>
    <property type="molecule type" value="Genomic_DNA"/>
</dbReference>
<evidence type="ECO:0000313" key="3">
    <source>
        <dbReference type="Proteomes" id="UP000674318"/>
    </source>
</evidence>
<reference evidence="2 3" key="1">
    <citation type="submission" date="2021-02" db="EMBL/GenBank/DDBJ databases">
        <title>Porcisia hertigi Genome sequencing and assembly.</title>
        <authorList>
            <person name="Almutairi H."/>
            <person name="Gatherer D."/>
        </authorList>
    </citation>
    <scope>NUCLEOTIDE SEQUENCE [LARGE SCALE GENOMIC DNA]</scope>
    <source>
        <strain evidence="2 3">C119</strain>
    </source>
</reference>
<dbReference type="KEGG" id="phet:94292123"/>
<dbReference type="AlphaFoldDB" id="A0A836ID10"/>
<dbReference type="GeneID" id="94292123"/>
<proteinExistence type="predicted"/>
<feature type="compositionally biased region" description="Polar residues" evidence="1">
    <location>
        <begin position="123"/>
        <end position="133"/>
    </location>
</feature>
<organism evidence="2 3">
    <name type="scientific">Porcisia hertigi</name>
    <dbReference type="NCBI Taxonomy" id="2761500"/>
    <lineage>
        <taxon>Eukaryota</taxon>
        <taxon>Discoba</taxon>
        <taxon>Euglenozoa</taxon>
        <taxon>Kinetoplastea</taxon>
        <taxon>Metakinetoplastina</taxon>
        <taxon>Trypanosomatida</taxon>
        <taxon>Trypanosomatidae</taxon>
        <taxon>Leishmaniinae</taxon>
        <taxon>Porcisia</taxon>
    </lineage>
</organism>
<keyword evidence="3" id="KW-1185">Reference proteome</keyword>
<name>A0A836ID10_9TRYP</name>
<dbReference type="Proteomes" id="UP000674318">
    <property type="component" value="Unassembled WGS sequence"/>
</dbReference>
<accession>A0A836ID10</accession>
<feature type="region of interest" description="Disordered" evidence="1">
    <location>
        <begin position="123"/>
        <end position="146"/>
    </location>
</feature>
<dbReference type="RefSeq" id="XP_067758393.1">
    <property type="nucleotide sequence ID" value="XM_067902046.1"/>
</dbReference>
<gene>
    <name evidence="2" type="ORF">JKF63_06094</name>
</gene>